<evidence type="ECO:0000256" key="10">
    <source>
        <dbReference type="ARBA" id="ARBA00022975"/>
    </source>
</evidence>
<evidence type="ECO:0000256" key="11">
    <source>
        <dbReference type="ARBA" id="ARBA00023002"/>
    </source>
</evidence>
<evidence type="ECO:0000256" key="6">
    <source>
        <dbReference type="ARBA" id="ARBA00012791"/>
    </source>
</evidence>
<evidence type="ECO:0000256" key="14">
    <source>
        <dbReference type="NCBIfam" id="TIGR01036"/>
    </source>
</evidence>
<evidence type="ECO:0000256" key="2">
    <source>
        <dbReference type="ARBA" id="ARBA00003125"/>
    </source>
</evidence>
<dbReference type="PROSITE" id="PS00912">
    <property type="entry name" value="DHODEHASE_2"/>
    <property type="match status" value="1"/>
</dbReference>
<comment type="catalytic activity">
    <reaction evidence="13">
        <text>(S)-dihydroorotate + a quinone = orotate + a quinol</text>
        <dbReference type="Rhea" id="RHEA:30187"/>
        <dbReference type="ChEBI" id="CHEBI:24646"/>
        <dbReference type="ChEBI" id="CHEBI:30839"/>
        <dbReference type="ChEBI" id="CHEBI:30864"/>
        <dbReference type="ChEBI" id="CHEBI:132124"/>
        <dbReference type="EC" id="1.3.5.2"/>
    </reaction>
</comment>
<evidence type="ECO:0000256" key="13">
    <source>
        <dbReference type="ARBA" id="ARBA00048639"/>
    </source>
</evidence>
<comment type="function">
    <text evidence="2">Catalyzes the conversion of dihydroorotate to orotate with quinone as electron acceptor.</text>
</comment>
<accession>A0A9X2REU1</accession>
<comment type="subcellular location">
    <subcellularLocation>
        <location evidence="3">Membrane</location>
    </subcellularLocation>
</comment>
<dbReference type="GO" id="GO:0106430">
    <property type="term" value="F:dihydroorotate dehydrogenase (quinone) activity"/>
    <property type="evidence" value="ECO:0007669"/>
    <property type="project" value="UniProtKB-EC"/>
</dbReference>
<dbReference type="CDD" id="cd04738">
    <property type="entry name" value="DHOD_2_like"/>
    <property type="match status" value="1"/>
</dbReference>
<keyword evidence="11 16" id="KW-0560">Oxidoreductase</keyword>
<dbReference type="NCBIfam" id="NF003652">
    <property type="entry name" value="PRK05286.2-5"/>
    <property type="match status" value="1"/>
</dbReference>
<comment type="caution">
    <text evidence="16">The sequence shown here is derived from an EMBL/GenBank/DDBJ whole genome shotgun (WGS) entry which is preliminary data.</text>
</comment>
<organism evidence="16 17">
    <name type="scientific">Gracilimonas sediminicola</name>
    <dbReference type="NCBI Taxonomy" id="2952158"/>
    <lineage>
        <taxon>Bacteria</taxon>
        <taxon>Pseudomonadati</taxon>
        <taxon>Balneolota</taxon>
        <taxon>Balneolia</taxon>
        <taxon>Balneolales</taxon>
        <taxon>Balneolaceae</taxon>
        <taxon>Gracilimonas</taxon>
    </lineage>
</organism>
<dbReference type="GO" id="GO:0006222">
    <property type="term" value="P:UMP biosynthetic process"/>
    <property type="evidence" value="ECO:0007669"/>
    <property type="project" value="InterPro"/>
</dbReference>
<dbReference type="Pfam" id="PF01180">
    <property type="entry name" value="DHO_dh"/>
    <property type="match status" value="1"/>
</dbReference>
<evidence type="ECO:0000256" key="1">
    <source>
        <dbReference type="ARBA" id="ARBA00001917"/>
    </source>
</evidence>
<dbReference type="GO" id="GO:0005737">
    <property type="term" value="C:cytoplasm"/>
    <property type="evidence" value="ECO:0007669"/>
    <property type="project" value="InterPro"/>
</dbReference>
<dbReference type="EMBL" id="JANDBC010000002">
    <property type="protein sequence ID" value="MCP9292241.1"/>
    <property type="molecule type" value="Genomic_DNA"/>
</dbReference>
<protein>
    <recommendedName>
        <fullName evidence="7 14">Dihydroorotate dehydrogenase (quinone)</fullName>
        <ecNumber evidence="6 14">1.3.5.2</ecNumber>
    </recommendedName>
</protein>
<dbReference type="InterPro" id="IPR012135">
    <property type="entry name" value="Dihydroorotate_DH_1_2"/>
</dbReference>
<evidence type="ECO:0000256" key="3">
    <source>
        <dbReference type="ARBA" id="ARBA00004370"/>
    </source>
</evidence>
<dbReference type="InterPro" id="IPR005719">
    <property type="entry name" value="Dihydroorotate_DH_2"/>
</dbReference>
<proteinExistence type="inferred from homology"/>
<name>A0A9X2REU1_9BACT</name>
<dbReference type="SUPFAM" id="SSF51395">
    <property type="entry name" value="FMN-linked oxidoreductases"/>
    <property type="match status" value="1"/>
</dbReference>
<comment type="cofactor">
    <cofactor evidence="1">
        <name>FMN</name>
        <dbReference type="ChEBI" id="CHEBI:58210"/>
    </cofactor>
</comment>
<gene>
    <name evidence="16" type="ORF">NM125_11705</name>
</gene>
<evidence type="ECO:0000256" key="9">
    <source>
        <dbReference type="ARBA" id="ARBA00022643"/>
    </source>
</evidence>
<keyword evidence="9" id="KW-0288">FMN</keyword>
<evidence type="ECO:0000256" key="4">
    <source>
        <dbReference type="ARBA" id="ARBA00005161"/>
    </source>
</evidence>
<feature type="domain" description="Dihydroorotate dehydrogenase catalytic" evidence="15">
    <location>
        <begin position="51"/>
        <end position="340"/>
    </location>
</feature>
<dbReference type="InterPro" id="IPR050074">
    <property type="entry name" value="DHO_dehydrogenase"/>
</dbReference>
<dbReference type="EC" id="1.3.5.2" evidence="6 14"/>
<evidence type="ECO:0000313" key="17">
    <source>
        <dbReference type="Proteomes" id="UP001139125"/>
    </source>
</evidence>
<evidence type="ECO:0000313" key="16">
    <source>
        <dbReference type="EMBL" id="MCP9292241.1"/>
    </source>
</evidence>
<evidence type="ECO:0000256" key="8">
    <source>
        <dbReference type="ARBA" id="ARBA00022630"/>
    </source>
</evidence>
<dbReference type="GO" id="GO:0006207">
    <property type="term" value="P:'de novo' pyrimidine nucleobase biosynthetic process"/>
    <property type="evidence" value="ECO:0007669"/>
    <property type="project" value="UniProtKB-UniRule"/>
</dbReference>
<dbReference type="GO" id="GO:0016020">
    <property type="term" value="C:membrane"/>
    <property type="evidence" value="ECO:0007669"/>
    <property type="project" value="UniProtKB-SubCell"/>
</dbReference>
<keyword evidence="10" id="KW-0665">Pyrimidine biosynthesis</keyword>
<dbReference type="Gene3D" id="3.20.20.70">
    <property type="entry name" value="Aldolase class I"/>
    <property type="match status" value="1"/>
</dbReference>
<reference evidence="16" key="1">
    <citation type="submission" date="2022-06" db="EMBL/GenBank/DDBJ databases">
        <title>Gracilimonas sp. CAU 1638 isolated from sea sediment.</title>
        <authorList>
            <person name="Kim W."/>
        </authorList>
    </citation>
    <scope>NUCLEOTIDE SEQUENCE</scope>
    <source>
        <strain evidence="16">CAU 1638</strain>
    </source>
</reference>
<dbReference type="PIRSF" id="PIRSF000164">
    <property type="entry name" value="DHO_oxidase"/>
    <property type="match status" value="1"/>
</dbReference>
<evidence type="ECO:0000256" key="12">
    <source>
        <dbReference type="ARBA" id="ARBA00023136"/>
    </source>
</evidence>
<comment type="pathway">
    <text evidence="4">Pyrimidine metabolism; UMP biosynthesis via de novo pathway; orotate from (S)-dihydroorotate (quinone route): step 1/1.</text>
</comment>
<comment type="similarity">
    <text evidence="5">Belongs to the dihydroorotate dehydrogenase family. Type 2 subfamily.</text>
</comment>
<dbReference type="InterPro" id="IPR001295">
    <property type="entry name" value="Dihydroorotate_DH_CS"/>
</dbReference>
<evidence type="ECO:0000256" key="5">
    <source>
        <dbReference type="ARBA" id="ARBA00005359"/>
    </source>
</evidence>
<dbReference type="PANTHER" id="PTHR48109:SF4">
    <property type="entry name" value="DIHYDROOROTATE DEHYDROGENASE (QUINONE), MITOCHONDRIAL"/>
    <property type="match status" value="1"/>
</dbReference>
<keyword evidence="8" id="KW-0285">Flavoprotein</keyword>
<dbReference type="Proteomes" id="UP001139125">
    <property type="component" value="Unassembled WGS sequence"/>
</dbReference>
<keyword evidence="12" id="KW-0472">Membrane</keyword>
<dbReference type="AlphaFoldDB" id="A0A9X2REU1"/>
<keyword evidence="17" id="KW-1185">Reference proteome</keyword>
<dbReference type="RefSeq" id="WP_255135120.1">
    <property type="nucleotide sequence ID" value="NZ_JANDBC010000002.1"/>
</dbReference>
<dbReference type="NCBIfam" id="TIGR01036">
    <property type="entry name" value="pyrD_sub2"/>
    <property type="match status" value="1"/>
</dbReference>
<evidence type="ECO:0000259" key="15">
    <source>
        <dbReference type="Pfam" id="PF01180"/>
    </source>
</evidence>
<dbReference type="PANTHER" id="PTHR48109">
    <property type="entry name" value="DIHYDROOROTATE DEHYDROGENASE (QUINONE), MITOCHONDRIAL-RELATED"/>
    <property type="match status" value="1"/>
</dbReference>
<dbReference type="InterPro" id="IPR013785">
    <property type="entry name" value="Aldolase_TIM"/>
</dbReference>
<evidence type="ECO:0000256" key="7">
    <source>
        <dbReference type="ARBA" id="ARBA00018366"/>
    </source>
</evidence>
<dbReference type="InterPro" id="IPR005720">
    <property type="entry name" value="Dihydroorotate_DH_cat"/>
</dbReference>
<sequence>MIYKKLLKPLLFKTDAEKAHDWALSIASKTNNSPLLQTLAASLYNETRTELEQELFGLTFPNPIGLAAGFDKNGTTPRAMQALGFGFVEVGSITAQPSDGNPRPRAFRLPKDHSLINRMGLNNEGADAITKRLSSLNLDIPLGVNIAKTNDASIHGDAALQDYLYSYEKAQPVADYITINISCPNTGEGKTFEDPEALRDLLATLEPGKEGQKPSLVKFTVDIERESLENLVGICEDFGVAGYVATNTSSVRDQLATGEDVLNRIGNGGLSGRAIQQRSTQVVQWLAEITQNEKPIIGVGGIDSPRAAIEKIEAGASLIQIYTGLVYEGPGLVKRIKRQL</sequence>